<dbReference type="AlphaFoldDB" id="A0A6J4IT58"/>
<reference evidence="2" key="1">
    <citation type="submission" date="2020-02" db="EMBL/GenBank/DDBJ databases">
        <authorList>
            <person name="Meier V. D."/>
        </authorList>
    </citation>
    <scope>NUCLEOTIDE SEQUENCE</scope>
    <source>
        <strain evidence="2">AVDCRST_MAG50</strain>
    </source>
</reference>
<protein>
    <recommendedName>
        <fullName evidence="1">Ribosomal RNA large subunit methyltransferase K/L-like methyltransferase domain-containing protein</fullName>
    </recommendedName>
</protein>
<dbReference type="EMBL" id="CADCTF010000127">
    <property type="protein sequence ID" value="CAA9260908.1"/>
    <property type="molecule type" value="Genomic_DNA"/>
</dbReference>
<organism evidence="2">
    <name type="scientific">uncultured Acidimicrobiales bacterium</name>
    <dbReference type="NCBI Taxonomy" id="310071"/>
    <lineage>
        <taxon>Bacteria</taxon>
        <taxon>Bacillati</taxon>
        <taxon>Actinomycetota</taxon>
        <taxon>Acidimicrobiia</taxon>
        <taxon>Acidimicrobiales</taxon>
        <taxon>environmental samples</taxon>
    </lineage>
</organism>
<evidence type="ECO:0000259" key="1">
    <source>
        <dbReference type="Pfam" id="PF01170"/>
    </source>
</evidence>
<dbReference type="Pfam" id="PF01170">
    <property type="entry name" value="UPF0020"/>
    <property type="match status" value="1"/>
</dbReference>
<accession>A0A6J4IT58</accession>
<name>A0A6J4IT58_9ACTN</name>
<dbReference type="SUPFAM" id="SSF53335">
    <property type="entry name" value="S-adenosyl-L-methionine-dependent methyltransferases"/>
    <property type="match status" value="1"/>
</dbReference>
<dbReference type="PANTHER" id="PTHR14911">
    <property type="entry name" value="THUMP DOMAIN-CONTAINING"/>
    <property type="match status" value="1"/>
</dbReference>
<dbReference type="Gene3D" id="3.30.2130.30">
    <property type="match status" value="1"/>
</dbReference>
<evidence type="ECO:0000313" key="2">
    <source>
        <dbReference type="EMBL" id="CAA9260908.1"/>
    </source>
</evidence>
<dbReference type="GO" id="GO:0016423">
    <property type="term" value="F:tRNA (guanine) methyltransferase activity"/>
    <property type="evidence" value="ECO:0007669"/>
    <property type="project" value="TreeGrafter"/>
</dbReference>
<sequence>MLWVRCVRGLEPLVAAELEMGGMGSLTEVRHRTLLVATDELEPGLMGLRTVDDLSVLVVDLPDVGRHRSGLAELAHAVEGDRATAAEASRRALTTATAPPADTVGIDVAASFLGKRNFSRFDVEDAVGSSLSRSLGVRYWSRRGDQRPPDGTQGWRVHLDGERLLIGLRLSGAPMHRRAYKTSTVPGTLHPPVAAAMALLAGLRPGAVLYDPVCGAGTIVLEAAALEAELLASGSDITAAAVDAARSNAARSTSATSWLRADAGQLPLAGASVARMVANVPWGRQAAPSGALGSDPASFCREAGRVMDEGGRLVALSEPSEDFDDGLRRAGLVLCLSVELSLSGAHPRITVASRNGEAIDADALGGTVLHRLAQG</sequence>
<gene>
    <name evidence="2" type="ORF">AVDCRST_MAG50-2995</name>
</gene>
<proteinExistence type="predicted"/>
<feature type="domain" description="Ribosomal RNA large subunit methyltransferase K/L-like methyltransferase" evidence="1">
    <location>
        <begin position="178"/>
        <end position="331"/>
    </location>
</feature>
<dbReference type="InterPro" id="IPR000241">
    <property type="entry name" value="RlmKL-like_Mtase"/>
</dbReference>
<dbReference type="Gene3D" id="3.40.50.150">
    <property type="entry name" value="Vaccinia Virus protein VP39"/>
    <property type="match status" value="1"/>
</dbReference>
<dbReference type="GO" id="GO:0030488">
    <property type="term" value="P:tRNA methylation"/>
    <property type="evidence" value="ECO:0007669"/>
    <property type="project" value="TreeGrafter"/>
</dbReference>
<dbReference type="PANTHER" id="PTHR14911:SF14">
    <property type="entry name" value="RNA-BINDING PROTEIN, CONTAINING THUMP DOMAIN"/>
    <property type="match status" value="1"/>
</dbReference>
<dbReference type="InterPro" id="IPR029063">
    <property type="entry name" value="SAM-dependent_MTases_sf"/>
</dbReference>